<dbReference type="Proteomes" id="UP000054359">
    <property type="component" value="Unassembled WGS sequence"/>
</dbReference>
<name>A0A087TFL1_STEMI</name>
<evidence type="ECO:0000313" key="2">
    <source>
        <dbReference type="Proteomes" id="UP000054359"/>
    </source>
</evidence>
<dbReference type="AlphaFoldDB" id="A0A087TFL1"/>
<feature type="non-terminal residue" evidence="1">
    <location>
        <position position="62"/>
    </location>
</feature>
<keyword evidence="2" id="KW-1185">Reference proteome</keyword>
<organism evidence="1 2">
    <name type="scientific">Stegodyphus mimosarum</name>
    <name type="common">African social velvet spider</name>
    <dbReference type="NCBI Taxonomy" id="407821"/>
    <lineage>
        <taxon>Eukaryota</taxon>
        <taxon>Metazoa</taxon>
        <taxon>Ecdysozoa</taxon>
        <taxon>Arthropoda</taxon>
        <taxon>Chelicerata</taxon>
        <taxon>Arachnida</taxon>
        <taxon>Araneae</taxon>
        <taxon>Araneomorphae</taxon>
        <taxon>Entelegynae</taxon>
        <taxon>Eresoidea</taxon>
        <taxon>Eresidae</taxon>
        <taxon>Stegodyphus</taxon>
    </lineage>
</organism>
<sequence>MSEVVGLFPLSRGQRLTCWGPDLPCPDSRTKIKHLSILSTTTESQIFLFVEIVRKSSQESTS</sequence>
<evidence type="ECO:0000313" key="1">
    <source>
        <dbReference type="EMBL" id="KFM63900.1"/>
    </source>
</evidence>
<protein>
    <submittedName>
        <fullName evidence="1">Uncharacterized protein</fullName>
    </submittedName>
</protein>
<gene>
    <name evidence="1" type="ORF">X975_15560</name>
</gene>
<dbReference type="EMBL" id="KK114993">
    <property type="protein sequence ID" value="KFM63900.1"/>
    <property type="molecule type" value="Genomic_DNA"/>
</dbReference>
<accession>A0A087TFL1</accession>
<proteinExistence type="predicted"/>
<reference evidence="1 2" key="1">
    <citation type="submission" date="2013-11" db="EMBL/GenBank/DDBJ databases">
        <title>Genome sequencing of Stegodyphus mimosarum.</title>
        <authorList>
            <person name="Bechsgaard J."/>
        </authorList>
    </citation>
    <scope>NUCLEOTIDE SEQUENCE [LARGE SCALE GENOMIC DNA]</scope>
</reference>